<evidence type="ECO:0000256" key="7">
    <source>
        <dbReference type="SAM" id="MobiDB-lite"/>
    </source>
</evidence>
<reference evidence="10" key="1">
    <citation type="journal article" date="2021" name="Open Biol.">
        <title>Shared evolutionary footprints suggest mitochondrial oxidative damage underlies multiple complex I losses in fungi.</title>
        <authorList>
            <person name="Schikora-Tamarit M.A."/>
            <person name="Marcet-Houben M."/>
            <person name="Nosek J."/>
            <person name="Gabaldon T."/>
        </authorList>
    </citation>
    <scope>NUCLEOTIDE SEQUENCE</scope>
    <source>
        <strain evidence="10">CBS6075</strain>
    </source>
</reference>
<feature type="domain" description="Xylanolytic transcriptional activator regulatory" evidence="9">
    <location>
        <begin position="250"/>
        <end position="351"/>
    </location>
</feature>
<feature type="compositionally biased region" description="Low complexity" evidence="7">
    <location>
        <begin position="598"/>
        <end position="616"/>
    </location>
</feature>
<dbReference type="EMBL" id="JAEUBE010000352">
    <property type="protein sequence ID" value="KAH3663953.1"/>
    <property type="molecule type" value="Genomic_DNA"/>
</dbReference>
<evidence type="ECO:0000313" key="11">
    <source>
        <dbReference type="Proteomes" id="UP000769157"/>
    </source>
</evidence>
<dbReference type="RefSeq" id="XP_046060233.1">
    <property type="nucleotide sequence ID" value="XM_046205769.1"/>
</dbReference>
<evidence type="ECO:0000256" key="1">
    <source>
        <dbReference type="ARBA" id="ARBA00022723"/>
    </source>
</evidence>
<dbReference type="GO" id="GO:0003677">
    <property type="term" value="F:DNA binding"/>
    <property type="evidence" value="ECO:0007669"/>
    <property type="project" value="UniProtKB-KW"/>
</dbReference>
<proteinExistence type="predicted"/>
<dbReference type="Proteomes" id="UP000769157">
    <property type="component" value="Unassembled WGS sequence"/>
</dbReference>
<reference evidence="10" key="2">
    <citation type="submission" date="2021-01" db="EMBL/GenBank/DDBJ databases">
        <authorList>
            <person name="Schikora-Tamarit M.A."/>
        </authorList>
    </citation>
    <scope>NUCLEOTIDE SEQUENCE</scope>
    <source>
        <strain evidence="10">CBS6075</strain>
    </source>
</reference>
<evidence type="ECO:0000256" key="8">
    <source>
        <dbReference type="SAM" id="Phobius"/>
    </source>
</evidence>
<dbReference type="GO" id="GO:0006351">
    <property type="term" value="P:DNA-templated transcription"/>
    <property type="evidence" value="ECO:0007669"/>
    <property type="project" value="InterPro"/>
</dbReference>
<feature type="compositionally biased region" description="Basic and acidic residues" evidence="7">
    <location>
        <begin position="620"/>
        <end position="629"/>
    </location>
</feature>
<sequence>MIRAIQQVKENVTDPVKLKEIIEQTSIDFQIIEDTRFNFDRFDDDKSSKTVKSSESDSRFNHVLVTQDTGSSLVLGPTSVYGDMFTAKNEPMDNPIMPTSQSLLPTQLEDLENFRLKYGHQGFSLFYFKPKSKLKYLPIVTECISLFFKWIYSCSFFFIHRESFLYFFLNNESDSEFVSPELINAICALGAKFSRKETIRSQADSFYHLAKSGIFENGDNCFIHESQISKLQTLLCLAMYDLGKGDFTSCWLLSGLAFRMGFELGFELDPKHWNVSVTNKPAMYNKEKLSNKTVARQELYDSYPFDIQQVRSRIFWGSFVVDRFICLVMGRPSTLKLGDTSIPDSQDIGDLTHIENFIYYDTKSDKQYVCRGFHCLKACISLYQISDEVSNSLLRPASELGKLARLDVLSECNLKLLRWKQHLGTGMYWNKSILKSTAHNELCMSHRYTYFIIVLSLNRPFISAAMLKNSTSIDISSSLSICDDIIDDLLIVITVLLTQKAKDGVFMPHILSVYSAILAISCSFWVYQFTPDSDQKKKIKSRIRKCVNFLTECSHIWSLASKPAIIFKKRLDELKDGIISTHPQDKKTMEKSDLSTNFNTETTQNNNENPKETQTPVWTGEEHRVHGRDTPNGTFRPPSPYHDTLSPEFDQIFDSLLNQSGLHPFLLRSDLSDASWDMAFYEKYYSMNHDFQNS</sequence>
<keyword evidence="6" id="KW-0539">Nucleus</keyword>
<keyword evidence="11" id="KW-1185">Reference proteome</keyword>
<keyword evidence="8" id="KW-0472">Membrane</keyword>
<protein>
    <recommendedName>
        <fullName evidence="9">Xylanolytic transcriptional activator regulatory domain-containing protein</fullName>
    </recommendedName>
</protein>
<feature type="transmembrane region" description="Helical" evidence="8">
    <location>
        <begin position="510"/>
        <end position="530"/>
    </location>
</feature>
<evidence type="ECO:0000256" key="3">
    <source>
        <dbReference type="ARBA" id="ARBA00023015"/>
    </source>
</evidence>
<dbReference type="PANTHER" id="PTHR31313">
    <property type="entry name" value="TY1 ENHANCER ACTIVATOR"/>
    <property type="match status" value="1"/>
</dbReference>
<dbReference type="GO" id="GO:0008270">
    <property type="term" value="F:zinc ion binding"/>
    <property type="evidence" value="ECO:0007669"/>
    <property type="project" value="InterPro"/>
</dbReference>
<feature type="region of interest" description="Disordered" evidence="7">
    <location>
        <begin position="598"/>
        <end position="636"/>
    </location>
</feature>
<evidence type="ECO:0000256" key="2">
    <source>
        <dbReference type="ARBA" id="ARBA00022833"/>
    </source>
</evidence>
<dbReference type="PANTHER" id="PTHR31313:SF81">
    <property type="entry name" value="TY1 ENHANCER ACTIVATOR"/>
    <property type="match status" value="1"/>
</dbReference>
<keyword evidence="5" id="KW-0804">Transcription</keyword>
<dbReference type="GeneID" id="70236632"/>
<evidence type="ECO:0000256" key="6">
    <source>
        <dbReference type="ARBA" id="ARBA00023242"/>
    </source>
</evidence>
<evidence type="ECO:0000256" key="5">
    <source>
        <dbReference type="ARBA" id="ARBA00023163"/>
    </source>
</evidence>
<dbReference type="Pfam" id="PF04082">
    <property type="entry name" value="Fungal_trans"/>
    <property type="match status" value="1"/>
</dbReference>
<comment type="caution">
    <text evidence="10">The sequence shown here is derived from an EMBL/GenBank/DDBJ whole genome shotgun (WGS) entry which is preliminary data.</text>
</comment>
<dbReference type="AlphaFoldDB" id="A0A9P8P183"/>
<gene>
    <name evidence="10" type="ORF">OGAPHI_004667</name>
</gene>
<name>A0A9P8P183_9ASCO</name>
<organism evidence="10 11">
    <name type="scientific">Ogataea philodendri</name>
    <dbReference type="NCBI Taxonomy" id="1378263"/>
    <lineage>
        <taxon>Eukaryota</taxon>
        <taxon>Fungi</taxon>
        <taxon>Dikarya</taxon>
        <taxon>Ascomycota</taxon>
        <taxon>Saccharomycotina</taxon>
        <taxon>Pichiomycetes</taxon>
        <taxon>Pichiales</taxon>
        <taxon>Pichiaceae</taxon>
        <taxon>Ogataea</taxon>
    </lineage>
</organism>
<keyword evidence="8" id="KW-1133">Transmembrane helix</keyword>
<dbReference type="CDD" id="cd12148">
    <property type="entry name" value="fungal_TF_MHR"/>
    <property type="match status" value="1"/>
</dbReference>
<keyword evidence="1" id="KW-0479">Metal-binding</keyword>
<dbReference type="OrthoDB" id="2428527at2759"/>
<keyword evidence="3" id="KW-0805">Transcription regulation</keyword>
<dbReference type="InterPro" id="IPR007219">
    <property type="entry name" value="XnlR_reg_dom"/>
</dbReference>
<evidence type="ECO:0000259" key="9">
    <source>
        <dbReference type="SMART" id="SM00906"/>
    </source>
</evidence>
<dbReference type="SMART" id="SM00906">
    <property type="entry name" value="Fungal_trans"/>
    <property type="match status" value="1"/>
</dbReference>
<keyword evidence="8" id="KW-0812">Transmembrane</keyword>
<evidence type="ECO:0000313" key="10">
    <source>
        <dbReference type="EMBL" id="KAH3663953.1"/>
    </source>
</evidence>
<keyword evidence="2" id="KW-0862">Zinc</keyword>
<dbReference type="InterPro" id="IPR051615">
    <property type="entry name" value="Transcr_Regulatory_Elem"/>
</dbReference>
<keyword evidence="4" id="KW-0238">DNA-binding</keyword>
<evidence type="ECO:0000256" key="4">
    <source>
        <dbReference type="ARBA" id="ARBA00023125"/>
    </source>
</evidence>
<accession>A0A9P8P183</accession>